<dbReference type="InterPro" id="IPR023214">
    <property type="entry name" value="HAD_sf"/>
</dbReference>
<reference evidence="1" key="1">
    <citation type="submission" date="2018-05" db="EMBL/GenBank/DDBJ databases">
        <authorList>
            <person name="Lanie J.A."/>
            <person name="Ng W.-L."/>
            <person name="Kazmierczak K.M."/>
            <person name="Andrzejewski T.M."/>
            <person name="Davidsen T.M."/>
            <person name="Wayne K.J."/>
            <person name="Tettelin H."/>
            <person name="Glass J.I."/>
            <person name="Rusch D."/>
            <person name="Podicherti R."/>
            <person name="Tsui H.-C.T."/>
            <person name="Winkler M.E."/>
        </authorList>
    </citation>
    <scope>NUCLEOTIDE SEQUENCE</scope>
</reference>
<proteinExistence type="predicted"/>
<dbReference type="AlphaFoldDB" id="A0A382ZWG9"/>
<gene>
    <name evidence="1" type="ORF">METZ01_LOCUS452474</name>
</gene>
<sequence>MVVDSETDVSEATEVSLLNVMPYVDAWHFINEWFGKGFDIELFTDRDPKFKDVTERWLQEWDIPYNKLIFRKDV</sequence>
<accession>A0A382ZWG9</accession>
<organism evidence="1">
    <name type="scientific">marine metagenome</name>
    <dbReference type="NCBI Taxonomy" id="408172"/>
    <lineage>
        <taxon>unclassified sequences</taxon>
        <taxon>metagenomes</taxon>
        <taxon>ecological metagenomes</taxon>
    </lineage>
</organism>
<evidence type="ECO:0000313" key="1">
    <source>
        <dbReference type="EMBL" id="SVD99620.1"/>
    </source>
</evidence>
<protein>
    <submittedName>
        <fullName evidence="1">Uncharacterized protein</fullName>
    </submittedName>
</protein>
<dbReference type="EMBL" id="UINC01187086">
    <property type="protein sequence ID" value="SVD99620.1"/>
    <property type="molecule type" value="Genomic_DNA"/>
</dbReference>
<name>A0A382ZWG9_9ZZZZ</name>
<dbReference type="Gene3D" id="3.40.50.1000">
    <property type="entry name" value="HAD superfamily/HAD-like"/>
    <property type="match status" value="1"/>
</dbReference>